<dbReference type="Pfam" id="PF01257">
    <property type="entry name" value="2Fe-2S_thioredx"/>
    <property type="match status" value="1"/>
</dbReference>
<evidence type="ECO:0000313" key="1">
    <source>
        <dbReference type="EMBL" id="GCL34242.1"/>
    </source>
</evidence>
<dbReference type="EMBL" id="BJCD01000003">
    <property type="protein sequence ID" value="GCL34242.1"/>
    <property type="molecule type" value="Genomic_DNA"/>
</dbReference>
<sequence length="191" mass="20993">MEFNLTGTIQNVGIKDGRPKVITLMTSLGLLLIKISKQVRIIGISDLAPGYQVKVTGQKKQDFKTGKIKLKATQVLSSSKPISTLTPSVSFNSQIDQDGEIPLTQPSVIPVKPAKILICQKSDCRKRGGDRVCSLLEKELAQRGLEDQVTIQKTGCLKKCKSGPNLVMLPDKIHYSKVESKQIPVLIDKHF</sequence>
<organism evidence="1 2">
    <name type="scientific">Planktothrix agardhii CCAP 1459/11A</name>
    <dbReference type="NCBI Taxonomy" id="282420"/>
    <lineage>
        <taxon>Bacteria</taxon>
        <taxon>Bacillati</taxon>
        <taxon>Cyanobacteriota</taxon>
        <taxon>Cyanophyceae</taxon>
        <taxon>Oscillatoriophycideae</taxon>
        <taxon>Oscillatoriales</taxon>
        <taxon>Microcoleaceae</taxon>
        <taxon>Planktothrix</taxon>
    </lineage>
</organism>
<dbReference type="Gene3D" id="3.40.30.10">
    <property type="entry name" value="Glutaredoxin"/>
    <property type="match status" value="1"/>
</dbReference>
<protein>
    <recommendedName>
        <fullName evidence="3">(2Fe-2S) ferredoxin domain-containing protein</fullName>
    </recommendedName>
</protein>
<dbReference type="AlphaFoldDB" id="A0A479ZPY5"/>
<dbReference type="RefSeq" id="WP_026788830.1">
    <property type="nucleotide sequence ID" value="NZ_BJCD01000003.1"/>
</dbReference>
<comment type="caution">
    <text evidence="1">The sequence shown here is derived from an EMBL/GenBank/DDBJ whole genome shotgun (WGS) entry which is preliminary data.</text>
</comment>
<dbReference type="Proteomes" id="UP000299794">
    <property type="component" value="Unassembled WGS sequence"/>
</dbReference>
<accession>A0A479ZPY5</accession>
<dbReference type="InterPro" id="IPR036249">
    <property type="entry name" value="Thioredoxin-like_sf"/>
</dbReference>
<dbReference type="CDD" id="cd02980">
    <property type="entry name" value="TRX_Fd_family"/>
    <property type="match status" value="1"/>
</dbReference>
<evidence type="ECO:0008006" key="3">
    <source>
        <dbReference type="Google" id="ProtNLM"/>
    </source>
</evidence>
<dbReference type="SUPFAM" id="SSF52833">
    <property type="entry name" value="Thioredoxin-like"/>
    <property type="match status" value="1"/>
</dbReference>
<name>A0A479ZPY5_PLAAG</name>
<evidence type="ECO:0000313" key="2">
    <source>
        <dbReference type="Proteomes" id="UP000299794"/>
    </source>
</evidence>
<gene>
    <name evidence="1" type="ORF">PA905_38490</name>
</gene>
<reference evidence="2" key="1">
    <citation type="submission" date="2019-02" db="EMBL/GenBank/DDBJ databases">
        <title>Draft genome sequence of Planktothrix agardhii NIES-905.</title>
        <authorList>
            <person name="Yamaguchi H."/>
            <person name="Suzuki S."/>
            <person name="Kawachi M."/>
        </authorList>
    </citation>
    <scope>NUCLEOTIDE SEQUENCE [LARGE SCALE GENOMIC DNA]</scope>
    <source>
        <strain evidence="2">CCAP 1459/11A</strain>
    </source>
</reference>
<proteinExistence type="predicted"/>